<keyword evidence="5" id="KW-1185">Reference proteome</keyword>
<dbReference type="InterPro" id="IPR000182">
    <property type="entry name" value="GNAT_dom"/>
</dbReference>
<dbReference type="EMBL" id="QWGA01000007">
    <property type="protein sequence ID" value="RIJ29059.1"/>
    <property type="molecule type" value="Genomic_DNA"/>
</dbReference>
<reference evidence="4 5" key="1">
    <citation type="submission" date="2018-08" db="EMBL/GenBank/DDBJ databases">
        <title>Henriciella mobilis sp. nov., isolated from seawater.</title>
        <authorList>
            <person name="Cheng H."/>
            <person name="Wu Y.-H."/>
            <person name="Xu X.-W."/>
            <person name="Guo L.-L."/>
        </authorList>
    </citation>
    <scope>NUCLEOTIDE SEQUENCE [LARGE SCALE GENOMIC DNA]</scope>
    <source>
        <strain evidence="4 5">CCUG67844</strain>
    </source>
</reference>
<keyword evidence="1 4" id="KW-0808">Transferase</keyword>
<evidence type="ECO:0000256" key="1">
    <source>
        <dbReference type="ARBA" id="ARBA00022679"/>
    </source>
</evidence>
<dbReference type="InterPro" id="IPR016181">
    <property type="entry name" value="Acyl_CoA_acyltransferase"/>
</dbReference>
<evidence type="ECO:0000313" key="5">
    <source>
        <dbReference type="Proteomes" id="UP000265845"/>
    </source>
</evidence>
<dbReference type="RefSeq" id="WP_119454474.1">
    <property type="nucleotide sequence ID" value="NZ_QWGA01000007.1"/>
</dbReference>
<accession>A0A399RH59</accession>
<dbReference type="GO" id="GO:0016747">
    <property type="term" value="F:acyltransferase activity, transferring groups other than amino-acyl groups"/>
    <property type="evidence" value="ECO:0007669"/>
    <property type="project" value="InterPro"/>
</dbReference>
<gene>
    <name evidence="4" type="ORF">D1222_11910</name>
</gene>
<evidence type="ECO:0000256" key="2">
    <source>
        <dbReference type="ARBA" id="ARBA00023315"/>
    </source>
</evidence>
<evidence type="ECO:0000313" key="4">
    <source>
        <dbReference type="EMBL" id="RIJ29059.1"/>
    </source>
</evidence>
<dbReference type="PROSITE" id="PS51186">
    <property type="entry name" value="GNAT"/>
    <property type="match status" value="1"/>
</dbReference>
<feature type="domain" description="N-acetyltransferase" evidence="3">
    <location>
        <begin position="8"/>
        <end position="176"/>
    </location>
</feature>
<dbReference type="Gene3D" id="3.40.630.30">
    <property type="match status" value="1"/>
</dbReference>
<dbReference type="Proteomes" id="UP000265845">
    <property type="component" value="Unassembled WGS sequence"/>
</dbReference>
<proteinExistence type="predicted"/>
<organism evidence="4 5">
    <name type="scientific">Henriciella algicola</name>
    <dbReference type="NCBI Taxonomy" id="1608422"/>
    <lineage>
        <taxon>Bacteria</taxon>
        <taxon>Pseudomonadati</taxon>
        <taxon>Pseudomonadota</taxon>
        <taxon>Alphaproteobacteria</taxon>
        <taxon>Hyphomonadales</taxon>
        <taxon>Hyphomonadaceae</taxon>
        <taxon>Henriciella</taxon>
    </lineage>
</organism>
<dbReference type="CDD" id="cd04301">
    <property type="entry name" value="NAT_SF"/>
    <property type="match status" value="1"/>
</dbReference>
<dbReference type="OrthoDB" id="572496at2"/>
<sequence>MTASTSHLIIRPALLDDVEAIIHADIAASALFAPTGLLSAEALADHVLEEDLLASIEAGQLDVADLGSDGVVGFSQFTKMGDDLYLQQISVHPAFGKRGIGRKLMSRLDVHAEKSGAQQTTLSTFRDLAWNAPFYASLGFTELPRSAYAPYMTAIETSQAPLMDVSKRVFMRKPVRKSTKRAK</sequence>
<dbReference type="PANTHER" id="PTHR43800">
    <property type="entry name" value="PEPTIDYL-LYSINE N-ACETYLTRANSFERASE YJAB"/>
    <property type="match status" value="1"/>
</dbReference>
<dbReference type="Pfam" id="PF13508">
    <property type="entry name" value="Acetyltransf_7"/>
    <property type="match status" value="1"/>
</dbReference>
<protein>
    <submittedName>
        <fullName evidence="4">N-acetyltransferase</fullName>
    </submittedName>
</protein>
<evidence type="ECO:0000259" key="3">
    <source>
        <dbReference type="PROSITE" id="PS51186"/>
    </source>
</evidence>
<keyword evidence="2" id="KW-0012">Acyltransferase</keyword>
<name>A0A399RH59_9PROT</name>
<dbReference type="PANTHER" id="PTHR43800:SF1">
    <property type="entry name" value="PEPTIDYL-LYSINE N-ACETYLTRANSFERASE YJAB"/>
    <property type="match status" value="1"/>
</dbReference>
<comment type="caution">
    <text evidence="4">The sequence shown here is derived from an EMBL/GenBank/DDBJ whole genome shotgun (WGS) entry which is preliminary data.</text>
</comment>
<dbReference type="AlphaFoldDB" id="A0A399RH59"/>
<dbReference type="SUPFAM" id="SSF55729">
    <property type="entry name" value="Acyl-CoA N-acyltransferases (Nat)"/>
    <property type="match status" value="1"/>
</dbReference>